<gene>
    <name evidence="2" type="ORF">AOG27_02010</name>
</gene>
<proteinExistence type="predicted"/>
<evidence type="ECO:0000313" key="3">
    <source>
        <dbReference type="Proteomes" id="UP000050378"/>
    </source>
</evidence>
<dbReference type="SUPFAM" id="SSF53850">
    <property type="entry name" value="Periplasmic binding protein-like II"/>
    <property type="match status" value="1"/>
</dbReference>
<dbReference type="STRING" id="570156.AOG27_02010"/>
<organism evidence="2 3">
    <name type="scientific">Pseudoalteromonas lipolytica</name>
    <dbReference type="NCBI Taxonomy" id="570156"/>
    <lineage>
        <taxon>Bacteria</taxon>
        <taxon>Pseudomonadati</taxon>
        <taxon>Pseudomonadota</taxon>
        <taxon>Gammaproteobacteria</taxon>
        <taxon>Alteromonadales</taxon>
        <taxon>Pseudoalteromonadaceae</taxon>
        <taxon>Pseudoalteromonas</taxon>
    </lineage>
</organism>
<protein>
    <recommendedName>
        <fullName evidence="1">Solute-binding protein family 3/N-terminal domain-containing protein</fullName>
    </recommendedName>
</protein>
<dbReference type="InterPro" id="IPR001638">
    <property type="entry name" value="Solute-binding_3/MltF_N"/>
</dbReference>
<evidence type="ECO:0000259" key="1">
    <source>
        <dbReference type="Pfam" id="PF00497"/>
    </source>
</evidence>
<dbReference type="PANTHER" id="PTHR38834">
    <property type="entry name" value="PERIPLASMIC SUBSTRATE BINDING PROTEIN FAMILY 3"/>
    <property type="match status" value="1"/>
</dbReference>
<dbReference type="PATRIC" id="fig|570156.3.peg.395"/>
<feature type="domain" description="Solute-binding protein family 3/N-terminal" evidence="1">
    <location>
        <begin position="21"/>
        <end position="92"/>
    </location>
</feature>
<comment type="caution">
    <text evidence="2">The sequence shown here is derived from an EMBL/GenBank/DDBJ whole genome shotgun (WGS) entry which is preliminary data.</text>
</comment>
<dbReference type="Gene3D" id="3.40.190.10">
    <property type="entry name" value="Periplasmic binding protein-like II"/>
    <property type="match status" value="2"/>
</dbReference>
<accession>A0A0N8HKR2</accession>
<dbReference type="OrthoDB" id="8587856at2"/>
<name>A0A0N8HKR2_9GAMM</name>
<sequence>MTVLNCHASAINNDIPKLNVVTEDWPPYNYLDKNEEIVGIATKRVKSILREADIHYEITLQPWARAYDTAAKEKNTLIYSIIRNEKRESLFHWFCPLSPVENFYFFAFADKLIDIKSLTDLKKYTIAVSRDEFEYNYLKSIGLREAVNLYVTPNDGISFNQLLNKRST</sequence>
<dbReference type="PANTHER" id="PTHR38834:SF3">
    <property type="entry name" value="SOLUTE-BINDING PROTEIN FAMILY 3_N-TERMINAL DOMAIN-CONTAINING PROTEIN"/>
    <property type="match status" value="1"/>
</dbReference>
<dbReference type="RefSeq" id="WP_054551345.1">
    <property type="nucleotide sequence ID" value="NZ_LJTC01000002.1"/>
</dbReference>
<dbReference type="Pfam" id="PF00497">
    <property type="entry name" value="SBP_bac_3"/>
    <property type="match status" value="1"/>
</dbReference>
<dbReference type="Proteomes" id="UP000050378">
    <property type="component" value="Unassembled WGS sequence"/>
</dbReference>
<dbReference type="AlphaFoldDB" id="A0A0N8HKR2"/>
<reference evidence="2 3" key="1">
    <citation type="submission" date="2015-09" db="EMBL/GenBank/DDBJ databases">
        <title>Draft Genome Sequence of Pseudoalteromonas lipolytica UCD-48B.</title>
        <authorList>
            <person name="Krusor M."/>
            <person name="Coil D.A."/>
            <person name="Lang J.M."/>
            <person name="Eisen J.A."/>
            <person name="Alexiev A."/>
        </authorList>
    </citation>
    <scope>NUCLEOTIDE SEQUENCE [LARGE SCALE GENOMIC DNA]</scope>
    <source>
        <strain evidence="2 3">UCD-48B</strain>
    </source>
</reference>
<evidence type="ECO:0000313" key="2">
    <source>
        <dbReference type="EMBL" id="KPM84592.1"/>
    </source>
</evidence>
<dbReference type="EMBL" id="LJTC01000002">
    <property type="protein sequence ID" value="KPM84592.1"/>
    <property type="molecule type" value="Genomic_DNA"/>
</dbReference>